<dbReference type="AlphaFoldDB" id="A0AAD8UVK4"/>
<accession>A0AAD8UVK4</accession>
<dbReference type="GO" id="GO:0005739">
    <property type="term" value="C:mitochondrion"/>
    <property type="evidence" value="ECO:0007669"/>
    <property type="project" value="TreeGrafter"/>
</dbReference>
<reference evidence="1" key="1">
    <citation type="submission" date="2021-12" db="EMBL/GenBank/DDBJ databases">
        <title>Comparative genomics, transcriptomics and evolutionary studies reveal genomic signatures of adaptation to plant cell wall in hemibiotrophic fungi.</title>
        <authorList>
            <consortium name="DOE Joint Genome Institute"/>
            <person name="Baroncelli R."/>
            <person name="Diaz J.F."/>
            <person name="Benocci T."/>
            <person name="Peng M."/>
            <person name="Battaglia E."/>
            <person name="Haridas S."/>
            <person name="Andreopoulos W."/>
            <person name="Labutti K."/>
            <person name="Pangilinan J."/>
            <person name="Floch G.L."/>
            <person name="Makela M.R."/>
            <person name="Henrissat B."/>
            <person name="Grigoriev I.V."/>
            <person name="Crouch J.A."/>
            <person name="De Vries R.P."/>
            <person name="Sukno S.A."/>
            <person name="Thon M.R."/>
        </authorList>
    </citation>
    <scope>NUCLEOTIDE SEQUENCE</scope>
    <source>
        <strain evidence="1">CBS 112980</strain>
    </source>
</reference>
<dbReference type="GO" id="GO:0016559">
    <property type="term" value="P:peroxisome fission"/>
    <property type="evidence" value="ECO:0007669"/>
    <property type="project" value="TreeGrafter"/>
</dbReference>
<evidence type="ECO:0008006" key="3">
    <source>
        <dbReference type="Google" id="ProtNLM"/>
    </source>
</evidence>
<dbReference type="EMBL" id="JAHMHS010000021">
    <property type="protein sequence ID" value="KAK1727824.1"/>
    <property type="molecule type" value="Genomic_DNA"/>
</dbReference>
<protein>
    <recommendedName>
        <fullName evidence="3">GED domain-containing protein</fullName>
    </recommendedName>
</protein>
<dbReference type="GO" id="GO:0008017">
    <property type="term" value="F:microtubule binding"/>
    <property type="evidence" value="ECO:0007669"/>
    <property type="project" value="TreeGrafter"/>
</dbReference>
<dbReference type="GO" id="GO:0003924">
    <property type="term" value="F:GTPase activity"/>
    <property type="evidence" value="ECO:0007669"/>
    <property type="project" value="TreeGrafter"/>
</dbReference>
<dbReference type="GO" id="GO:0016020">
    <property type="term" value="C:membrane"/>
    <property type="evidence" value="ECO:0007669"/>
    <property type="project" value="TreeGrafter"/>
</dbReference>
<dbReference type="Proteomes" id="UP001244207">
    <property type="component" value="Unassembled WGS sequence"/>
</dbReference>
<dbReference type="InterPro" id="IPR027417">
    <property type="entry name" value="P-loop_NTPase"/>
</dbReference>
<proteinExistence type="predicted"/>
<dbReference type="GO" id="GO:0000266">
    <property type="term" value="P:mitochondrial fission"/>
    <property type="evidence" value="ECO:0007669"/>
    <property type="project" value="TreeGrafter"/>
</dbReference>
<dbReference type="PANTHER" id="PTHR11566:SF21">
    <property type="entry name" value="DYNAMIN RELATED PROTEIN 1, ISOFORM A"/>
    <property type="match status" value="1"/>
</dbReference>
<dbReference type="InterPro" id="IPR022812">
    <property type="entry name" value="Dynamin"/>
</dbReference>
<gene>
    <name evidence="1" type="ORF">BDZ83DRAFT_649192</name>
</gene>
<dbReference type="GO" id="GO:0006897">
    <property type="term" value="P:endocytosis"/>
    <property type="evidence" value="ECO:0007669"/>
    <property type="project" value="TreeGrafter"/>
</dbReference>
<organism evidence="1 2">
    <name type="scientific">Glomerella acutata</name>
    <name type="common">Colletotrichum acutatum</name>
    <dbReference type="NCBI Taxonomy" id="27357"/>
    <lineage>
        <taxon>Eukaryota</taxon>
        <taxon>Fungi</taxon>
        <taxon>Dikarya</taxon>
        <taxon>Ascomycota</taxon>
        <taxon>Pezizomycotina</taxon>
        <taxon>Sordariomycetes</taxon>
        <taxon>Hypocreomycetidae</taxon>
        <taxon>Glomerellales</taxon>
        <taxon>Glomerellaceae</taxon>
        <taxon>Colletotrichum</taxon>
        <taxon>Colletotrichum acutatum species complex</taxon>
    </lineage>
</organism>
<comment type="caution">
    <text evidence="1">The sequence shown here is derived from an EMBL/GenBank/DDBJ whole genome shotgun (WGS) entry which is preliminary data.</text>
</comment>
<dbReference type="Gene3D" id="3.40.50.300">
    <property type="entry name" value="P-loop containing nucleotide triphosphate hydrolases"/>
    <property type="match status" value="2"/>
</dbReference>
<dbReference type="GeneID" id="85394146"/>
<sequence>MSQPTESYQPTGRSNITASHLTASFLDPENDRQSRIIDIIDQLRALKIDRTIPLPQLIVCGDQSSAIYNPRRGSGKQRLDNAIVLTLCQEYDPEGHRTVGIMTKPDVAENPNTVVKIMKGNITTLNRLEWHLIRNLGPDSAEDRDSVEARLFEQAPWTSIPQRQLGIQKLRSRLREIYFSAAEDKIPQLRGKLETELGKPKFTCIKEEPQPKSLAQAFQKATQRLREAAREQAKGTYAYDTNQFDDTSSVLLRSRDSRSDLPGFDPVDLEHEIRMSSTMIKNTGGTELDGLFSPDRIAKLFWRMSEPWHKIAEQHIDSVCNCCKDYFEAVTQLNFTKTGRNRALDDGTLHDGFENDEVVARNYIRDHIIPNLAKAKKKASDELYLLEEDRRDWPKNLDKRFLVDQKTHRQRTEFHYTSRVLRGRLKGDNPSTLDPEILAEQRGLSRQQNYQDHVAEEFLSAMKSHYLVVERHFMRKIQDLIPNDLDDAGIQDLLKEDEKSARKKARTRDEKRRLDIALEAVKRFQIEQEQED</sequence>
<dbReference type="GO" id="GO:0005874">
    <property type="term" value="C:microtubule"/>
    <property type="evidence" value="ECO:0007669"/>
    <property type="project" value="TreeGrafter"/>
</dbReference>
<name>A0AAD8UVK4_GLOAC</name>
<dbReference type="GO" id="GO:0048312">
    <property type="term" value="P:intracellular distribution of mitochondria"/>
    <property type="evidence" value="ECO:0007669"/>
    <property type="project" value="TreeGrafter"/>
</dbReference>
<keyword evidence="2" id="KW-1185">Reference proteome</keyword>
<evidence type="ECO:0000313" key="2">
    <source>
        <dbReference type="Proteomes" id="UP001244207"/>
    </source>
</evidence>
<dbReference type="RefSeq" id="XP_060367879.1">
    <property type="nucleotide sequence ID" value="XM_060510247.1"/>
</dbReference>
<evidence type="ECO:0000313" key="1">
    <source>
        <dbReference type="EMBL" id="KAK1727824.1"/>
    </source>
</evidence>
<dbReference type="SUPFAM" id="SSF52540">
    <property type="entry name" value="P-loop containing nucleoside triphosphate hydrolases"/>
    <property type="match status" value="1"/>
</dbReference>
<dbReference type="PANTHER" id="PTHR11566">
    <property type="entry name" value="DYNAMIN"/>
    <property type="match status" value="1"/>
</dbReference>